<dbReference type="FunFam" id="3.40.366.10:FF:000002">
    <property type="entry name" value="Probable polyketide synthase 2"/>
    <property type="match status" value="2"/>
</dbReference>
<dbReference type="InterPro" id="IPR016035">
    <property type="entry name" value="Acyl_Trfase/lysoPLipase"/>
</dbReference>
<dbReference type="Pfam" id="PF22953">
    <property type="entry name" value="SpnB_Rossmann"/>
    <property type="match status" value="1"/>
</dbReference>
<evidence type="ECO:0000256" key="8">
    <source>
        <dbReference type="ARBA" id="ARBA00023315"/>
    </source>
</evidence>
<dbReference type="InterPro" id="IPR036291">
    <property type="entry name" value="NAD(P)-bd_dom_sf"/>
</dbReference>
<evidence type="ECO:0000256" key="2">
    <source>
        <dbReference type="ARBA" id="ARBA00022450"/>
    </source>
</evidence>
<keyword evidence="3" id="KW-0597">Phosphoprotein</keyword>
<dbReference type="GO" id="GO:0031177">
    <property type="term" value="F:phosphopantetheine binding"/>
    <property type="evidence" value="ECO:0007669"/>
    <property type="project" value="InterPro"/>
</dbReference>
<dbReference type="SMART" id="SM00822">
    <property type="entry name" value="PKS_KR"/>
    <property type="match status" value="1"/>
</dbReference>
<dbReference type="Gene3D" id="3.30.70.3290">
    <property type="match status" value="2"/>
</dbReference>
<dbReference type="InterPro" id="IPR020806">
    <property type="entry name" value="PKS_PP-bd"/>
</dbReference>
<reference evidence="19" key="1">
    <citation type="journal article" date="2021" name="Curr. Microbiol.">
        <title>Complete genome of nocamycin-producing strain Saccharothrix syringae NRRL B-16468 reveals the biosynthetic potential for secondary metabolites.</title>
        <authorList>
            <person name="Mo X."/>
            <person name="Yang S."/>
        </authorList>
    </citation>
    <scope>NUCLEOTIDE SEQUENCE [LARGE SCALE GENOMIC DNA]</scope>
    <source>
        <strain evidence="19">ATCC 51364 / DSM 43886 / JCM 6844 / KCTC 9398 / NBRC 14523 / NRRL B-16468 / INA 2240</strain>
    </source>
</reference>
<comment type="catalytic activity">
    <reaction evidence="9">
        <text>6 (S)-methylmalonyl-CoA + propanoyl-CoA + 6 NADPH + 12 H(+) = 6-deoxyerythronolide B + 6 CO2 + 6 NADP(+) + 7 CoA + H2O</text>
        <dbReference type="Rhea" id="RHEA:23068"/>
        <dbReference type="ChEBI" id="CHEBI:15377"/>
        <dbReference type="ChEBI" id="CHEBI:15378"/>
        <dbReference type="ChEBI" id="CHEBI:16089"/>
        <dbReference type="ChEBI" id="CHEBI:16526"/>
        <dbReference type="ChEBI" id="CHEBI:57287"/>
        <dbReference type="ChEBI" id="CHEBI:57327"/>
        <dbReference type="ChEBI" id="CHEBI:57392"/>
        <dbReference type="ChEBI" id="CHEBI:57783"/>
        <dbReference type="ChEBI" id="CHEBI:58349"/>
        <dbReference type="EC" id="2.3.1.94"/>
    </reaction>
</comment>
<dbReference type="Pfam" id="PF21089">
    <property type="entry name" value="PKS_DH_N"/>
    <property type="match status" value="2"/>
</dbReference>
<dbReference type="InterPro" id="IPR016036">
    <property type="entry name" value="Malonyl_transacylase_ACP-bd"/>
</dbReference>
<dbReference type="InterPro" id="IPR013968">
    <property type="entry name" value="PKS_KR"/>
</dbReference>
<evidence type="ECO:0000259" key="17">
    <source>
        <dbReference type="PROSITE" id="PS52019"/>
    </source>
</evidence>
<evidence type="ECO:0000259" key="16">
    <source>
        <dbReference type="PROSITE" id="PS52004"/>
    </source>
</evidence>
<dbReference type="GO" id="GO:0047879">
    <property type="term" value="F:erythronolide synthase activity"/>
    <property type="evidence" value="ECO:0007669"/>
    <property type="project" value="UniProtKB-EC"/>
</dbReference>
<proteinExistence type="predicted"/>
<dbReference type="PROSITE" id="PS00606">
    <property type="entry name" value="KS3_1"/>
    <property type="match status" value="2"/>
</dbReference>
<dbReference type="PROSITE" id="PS00012">
    <property type="entry name" value="PHOSPHOPANTETHEINE"/>
    <property type="match status" value="2"/>
</dbReference>
<dbReference type="Gene3D" id="3.40.47.10">
    <property type="match status" value="2"/>
</dbReference>
<feature type="region of interest" description="C-terminal hotdog fold" evidence="14">
    <location>
        <begin position="2320"/>
        <end position="2450"/>
    </location>
</feature>
<dbReference type="SUPFAM" id="SSF51735">
    <property type="entry name" value="NAD(P)-binding Rossmann-fold domains"/>
    <property type="match status" value="3"/>
</dbReference>
<dbReference type="InterPro" id="IPR042104">
    <property type="entry name" value="PKS_dehydratase_sf"/>
</dbReference>
<evidence type="ECO:0000256" key="13">
    <source>
        <dbReference type="ARBA" id="ARBA00066981"/>
    </source>
</evidence>
<feature type="domain" description="Carrier" evidence="15">
    <location>
        <begin position="3223"/>
        <end position="3298"/>
    </location>
</feature>
<dbReference type="PANTHER" id="PTHR43775">
    <property type="entry name" value="FATTY ACID SYNTHASE"/>
    <property type="match status" value="1"/>
</dbReference>
<evidence type="ECO:0000256" key="5">
    <source>
        <dbReference type="ARBA" id="ARBA00022737"/>
    </source>
</evidence>
<accession>A0A5Q0GZV4</accession>
<feature type="active site" description="Proton acceptor; for dehydratase activity" evidence="14">
    <location>
        <position position="951"/>
    </location>
</feature>
<evidence type="ECO:0000256" key="9">
    <source>
        <dbReference type="ARBA" id="ARBA00052442"/>
    </source>
</evidence>
<dbReference type="InterPro" id="IPR011032">
    <property type="entry name" value="GroES-like_sf"/>
</dbReference>
<dbReference type="SMART" id="SM00826">
    <property type="entry name" value="PKS_DH"/>
    <property type="match status" value="2"/>
</dbReference>
<dbReference type="Gene3D" id="3.10.129.110">
    <property type="entry name" value="Polyketide synthase dehydratase"/>
    <property type="match status" value="2"/>
</dbReference>
<evidence type="ECO:0000256" key="12">
    <source>
        <dbReference type="ARBA" id="ARBA00063272"/>
    </source>
</evidence>
<dbReference type="Gene3D" id="3.40.50.720">
    <property type="entry name" value="NAD(P)-binding Rossmann-like Domain"/>
    <property type="match status" value="2"/>
</dbReference>
<dbReference type="InterPro" id="IPR049552">
    <property type="entry name" value="PKS_DH_N"/>
</dbReference>
<feature type="region of interest" description="N-terminal hotdog fold" evidence="14">
    <location>
        <begin position="919"/>
        <end position="1032"/>
    </location>
</feature>
<dbReference type="PROSITE" id="PS52004">
    <property type="entry name" value="KS3_2"/>
    <property type="match status" value="2"/>
</dbReference>
<keyword evidence="5" id="KW-0677">Repeat</keyword>
<keyword evidence="7" id="KW-0511">Multifunctional enzyme</keyword>
<dbReference type="InterPro" id="IPR020843">
    <property type="entry name" value="ER"/>
</dbReference>
<feature type="active site" description="Proton donor; for dehydratase activity" evidence="14">
    <location>
        <position position="2377"/>
    </location>
</feature>
<dbReference type="Pfam" id="PF13602">
    <property type="entry name" value="ADH_zinc_N_2"/>
    <property type="match status" value="1"/>
</dbReference>
<dbReference type="SMART" id="SM00829">
    <property type="entry name" value="PKS_ER"/>
    <property type="match status" value="1"/>
</dbReference>
<feature type="domain" description="PKS/mFAS DH" evidence="17">
    <location>
        <begin position="919"/>
        <end position="1196"/>
    </location>
</feature>
<dbReference type="GO" id="GO:0004315">
    <property type="term" value="F:3-oxoacyl-[acyl-carrier-protein] synthase activity"/>
    <property type="evidence" value="ECO:0007669"/>
    <property type="project" value="InterPro"/>
</dbReference>
<dbReference type="InterPro" id="IPR036299">
    <property type="entry name" value="Polyketide_synth_docking_sf"/>
</dbReference>
<evidence type="ECO:0000256" key="6">
    <source>
        <dbReference type="ARBA" id="ARBA00023194"/>
    </source>
</evidence>
<dbReference type="Proteomes" id="UP000325787">
    <property type="component" value="Chromosome"/>
</dbReference>
<dbReference type="FunFam" id="3.40.47.10:FF:000019">
    <property type="entry name" value="Polyketide synthase type I"/>
    <property type="match status" value="2"/>
</dbReference>
<dbReference type="GO" id="GO:0016491">
    <property type="term" value="F:oxidoreductase activity"/>
    <property type="evidence" value="ECO:0007669"/>
    <property type="project" value="InterPro"/>
</dbReference>
<dbReference type="Pfam" id="PF14765">
    <property type="entry name" value="PS-DH"/>
    <property type="match status" value="2"/>
</dbReference>
<dbReference type="SMART" id="SM01294">
    <property type="entry name" value="PKS_PP_betabranch"/>
    <property type="match status" value="2"/>
</dbReference>
<dbReference type="InterPro" id="IPR014031">
    <property type="entry name" value="Ketoacyl_synth_C"/>
</dbReference>
<dbReference type="SUPFAM" id="SSF50129">
    <property type="entry name" value="GroES-like"/>
    <property type="match status" value="1"/>
</dbReference>
<dbReference type="Pfam" id="PF08659">
    <property type="entry name" value="KR"/>
    <property type="match status" value="1"/>
</dbReference>
<dbReference type="EMBL" id="CP034550">
    <property type="protein sequence ID" value="QFZ19215.1"/>
    <property type="molecule type" value="Genomic_DNA"/>
</dbReference>
<feature type="domain" description="Carrier" evidence="15">
    <location>
        <begin position="1215"/>
        <end position="1290"/>
    </location>
</feature>
<comment type="function">
    <text evidence="10">Involved in the biosynthesis of antibiotic erythromycin via the biosynthesis of its aglycone precursor, 6-deoxyerythronolide B (6-dEB).</text>
</comment>
<keyword evidence="8" id="KW-0012">Acyltransferase</keyword>
<dbReference type="InterPro" id="IPR032821">
    <property type="entry name" value="PKS_assoc"/>
</dbReference>
<dbReference type="InterPro" id="IPR018201">
    <property type="entry name" value="Ketoacyl_synth_AS"/>
</dbReference>
<feature type="region of interest" description="N-terminal hotdog fold" evidence="14">
    <location>
        <begin position="2194"/>
        <end position="2309"/>
    </location>
</feature>
<dbReference type="GO" id="GO:0006633">
    <property type="term" value="P:fatty acid biosynthetic process"/>
    <property type="evidence" value="ECO:0007669"/>
    <property type="project" value="InterPro"/>
</dbReference>
<evidence type="ECO:0000256" key="4">
    <source>
        <dbReference type="ARBA" id="ARBA00022679"/>
    </source>
</evidence>
<dbReference type="InterPro" id="IPR014043">
    <property type="entry name" value="Acyl_transferase_dom"/>
</dbReference>
<evidence type="ECO:0000313" key="19">
    <source>
        <dbReference type="Proteomes" id="UP000325787"/>
    </source>
</evidence>
<dbReference type="SMART" id="SM00825">
    <property type="entry name" value="PKS_KS"/>
    <property type="match status" value="2"/>
</dbReference>
<comment type="pathway">
    <text evidence="11">Antibiotic biosynthesis; erythromycin biosynthesis.</text>
</comment>
<dbReference type="SUPFAM" id="SSF101173">
    <property type="entry name" value="Docking domain B of the erythromycin polyketide synthase (DEBS)"/>
    <property type="match status" value="1"/>
</dbReference>
<dbReference type="Pfam" id="PF00698">
    <property type="entry name" value="Acyl_transf_1"/>
    <property type="match status" value="2"/>
</dbReference>
<name>A0A5Q0GZV4_SACSY</name>
<dbReference type="InterPro" id="IPR006162">
    <property type="entry name" value="Ppantetheine_attach_site"/>
</dbReference>
<dbReference type="InterPro" id="IPR055123">
    <property type="entry name" value="SpnB-like_Rossmann"/>
</dbReference>
<dbReference type="InterPro" id="IPR020807">
    <property type="entry name" value="PKS_DH"/>
</dbReference>
<evidence type="ECO:0000256" key="3">
    <source>
        <dbReference type="ARBA" id="ARBA00022553"/>
    </source>
</evidence>
<dbReference type="InterPro" id="IPR049900">
    <property type="entry name" value="PKS_mFAS_DH"/>
</dbReference>
<evidence type="ECO:0000256" key="1">
    <source>
        <dbReference type="ARBA" id="ARBA00001957"/>
    </source>
</evidence>
<keyword evidence="4" id="KW-0808">Transferase</keyword>
<dbReference type="KEGG" id="ssyi:EKG83_18770"/>
<dbReference type="InterPro" id="IPR016039">
    <property type="entry name" value="Thiolase-like"/>
</dbReference>
<dbReference type="InterPro" id="IPR015083">
    <property type="entry name" value="NorB/c/GfsB-D-like_docking"/>
</dbReference>
<comment type="subunit">
    <text evidence="12">Homodimer. Erythronolide synthase is composed of EryAI, EryAII and EryAIII multimodular (2 modules) polypeptides each coding for a functional synthase subunit which participates in 2 of the six FAS-like elongation steps required for formation of the polyketide. Module 1, 2, 3, 4, 5, and 6 participating in biosynthesis steps 1, 2, 3, 4, 5, and 6, respectively.</text>
</comment>
<dbReference type="GO" id="GO:0004312">
    <property type="term" value="F:fatty acid synthase activity"/>
    <property type="evidence" value="ECO:0007669"/>
    <property type="project" value="TreeGrafter"/>
</dbReference>
<dbReference type="SMART" id="SM00823">
    <property type="entry name" value="PKS_PP"/>
    <property type="match status" value="2"/>
</dbReference>
<dbReference type="Pfam" id="PF16197">
    <property type="entry name" value="KAsynt_C_assoc"/>
    <property type="match status" value="2"/>
</dbReference>
<dbReference type="Pfam" id="PF08990">
    <property type="entry name" value="Docking"/>
    <property type="match status" value="1"/>
</dbReference>
<comment type="cofactor">
    <cofactor evidence="1">
        <name>pantetheine 4'-phosphate</name>
        <dbReference type="ChEBI" id="CHEBI:47942"/>
    </cofactor>
</comment>
<dbReference type="Pfam" id="PF00109">
    <property type="entry name" value="ketoacyl-synt"/>
    <property type="match status" value="2"/>
</dbReference>
<dbReference type="FunFam" id="1.10.1200.10:FF:000007">
    <property type="entry name" value="Probable polyketide synthase pks17"/>
    <property type="match status" value="2"/>
</dbReference>
<evidence type="ECO:0000256" key="11">
    <source>
        <dbReference type="ARBA" id="ARBA00060622"/>
    </source>
</evidence>
<dbReference type="CDD" id="cd00833">
    <property type="entry name" value="PKS"/>
    <property type="match status" value="2"/>
</dbReference>
<feature type="region of interest" description="C-terminal hotdog fold" evidence="14">
    <location>
        <begin position="1042"/>
        <end position="1196"/>
    </location>
</feature>
<dbReference type="SUPFAM" id="SSF53901">
    <property type="entry name" value="Thiolase-like"/>
    <property type="match status" value="2"/>
</dbReference>
<dbReference type="GO" id="GO:0033068">
    <property type="term" value="P:macrolide biosynthetic process"/>
    <property type="evidence" value="ECO:0007669"/>
    <property type="project" value="UniProtKB-ARBA"/>
</dbReference>
<dbReference type="Pfam" id="PF08240">
    <property type="entry name" value="ADH_N"/>
    <property type="match status" value="1"/>
</dbReference>
<evidence type="ECO:0000256" key="10">
    <source>
        <dbReference type="ARBA" id="ARBA00060158"/>
    </source>
</evidence>
<dbReference type="CDD" id="cd08956">
    <property type="entry name" value="KR_3_FAS_SDR_x"/>
    <property type="match status" value="1"/>
</dbReference>
<gene>
    <name evidence="18" type="ORF">EKG83_18770</name>
</gene>
<dbReference type="EC" id="2.3.1.94" evidence="13"/>
<keyword evidence="6" id="KW-0045">Antibiotic biosynthesis</keyword>
<dbReference type="SUPFAM" id="SSF47336">
    <property type="entry name" value="ACP-like"/>
    <property type="match status" value="2"/>
</dbReference>
<dbReference type="RefSeq" id="WP_033434373.1">
    <property type="nucleotide sequence ID" value="NZ_JNYO01000044.1"/>
</dbReference>
<keyword evidence="2" id="KW-0596">Phosphopantetheine</keyword>
<dbReference type="Gene3D" id="3.40.366.10">
    <property type="entry name" value="Malonyl-Coenzyme A Acyl Carrier Protein, domain 2"/>
    <property type="match status" value="2"/>
</dbReference>
<dbReference type="FunFam" id="3.40.50.720:FF:000209">
    <property type="entry name" value="Polyketide synthase Pks12"/>
    <property type="match status" value="1"/>
</dbReference>
<organism evidence="18 19">
    <name type="scientific">Saccharothrix syringae</name>
    <name type="common">Nocardiopsis syringae</name>
    <dbReference type="NCBI Taxonomy" id="103733"/>
    <lineage>
        <taxon>Bacteria</taxon>
        <taxon>Bacillati</taxon>
        <taxon>Actinomycetota</taxon>
        <taxon>Actinomycetes</taxon>
        <taxon>Pseudonocardiales</taxon>
        <taxon>Pseudonocardiaceae</taxon>
        <taxon>Saccharothrix</taxon>
    </lineage>
</organism>
<feature type="domain" description="PKS/mFAS DH" evidence="17">
    <location>
        <begin position="2194"/>
        <end position="2450"/>
    </location>
</feature>
<feature type="active site" description="Proton donor; for dehydratase activity" evidence="14">
    <location>
        <position position="1101"/>
    </location>
</feature>
<dbReference type="PROSITE" id="PS50075">
    <property type="entry name" value="CARRIER"/>
    <property type="match status" value="2"/>
</dbReference>
<dbReference type="PROSITE" id="PS52019">
    <property type="entry name" value="PKS_MFAS_DH"/>
    <property type="match status" value="2"/>
</dbReference>
<evidence type="ECO:0000256" key="7">
    <source>
        <dbReference type="ARBA" id="ARBA00023268"/>
    </source>
</evidence>
<dbReference type="PANTHER" id="PTHR43775:SF51">
    <property type="entry name" value="INACTIVE PHENOLPHTHIOCEROL SYNTHESIS POLYKETIDE SYNTHASE TYPE I PKS1-RELATED"/>
    <property type="match status" value="1"/>
</dbReference>
<dbReference type="InterPro" id="IPR036736">
    <property type="entry name" value="ACP-like_sf"/>
</dbReference>
<feature type="active site" description="Proton acceptor; for dehydratase activity" evidence="14">
    <location>
        <position position="2225"/>
    </location>
</feature>
<protein>
    <recommendedName>
        <fullName evidence="13">6-deoxyerythronolide-B synthase</fullName>
        <ecNumber evidence="13">2.3.1.94</ecNumber>
    </recommendedName>
</protein>
<evidence type="ECO:0000259" key="15">
    <source>
        <dbReference type="PROSITE" id="PS50075"/>
    </source>
</evidence>
<dbReference type="InterPro" id="IPR014030">
    <property type="entry name" value="Ketoacyl_synth_N"/>
</dbReference>
<dbReference type="Gene3D" id="1.10.1200.10">
    <property type="entry name" value="ACP-like"/>
    <property type="match status" value="2"/>
</dbReference>
<dbReference type="Gene3D" id="3.90.180.10">
    <property type="entry name" value="Medium-chain alcohol dehydrogenases, catalytic domain"/>
    <property type="match status" value="1"/>
</dbReference>
<sequence length="3369" mass="349055">MANEDKLRHYLKKVTEDLRRTRARLEEVESGLHEPIAVVGMACRYPGGVRTPEDLWRLVESGGDAVSEFPVNRGWDLDGLFDPDPDRPGTVYSTRGGFLHDADEFDPAFFGISPREALAIDPQQRLLLETSWEAVERAGIDPASLHGSRTGVFTGVMYDDYALRLLDRTPEGFEGYLGTGSAGSVASGRVSYTLGLEGPAVSVDTACSSSLVAIHLAARSLRGGESDLALAGGVTVMATPNTFLEFSRQRGLAADGRCKAFAAAADGTGWAEGAGVLLLARLSDALRDGRRVLAVIRGSAVNQDGRSSQLTAPNGPSQQRVIRAALDAAGLSPSDVDLVEAHGTGTRLGDPIEAGALLAAYGRDRAEPLYLGSLKSNIGHTQAAAGVGGVIKVVEAIRHGLLPKTLHVDEPTPEVDWSSGAVELLTEARPWPGVDRPRRAAVSSFGVSGTNAHVIVEQAPESPVPEGPVSEAPAPDGATPIVLSARSADALRELAGRVAEVVARHDPTAVGHALVATRTRFEHRAVVVGDRDELLSGLAALAAGEPARSAVEGVAGAGGTVLVFPGQGSQWPGMAAALLDSSPVFAERVAEVEAALAPHVDWSLTEVLRGGGDLERVDVVQPALFAVLVSLAALWRAHGVRPDAVIGHSQGEIAAAHVAGALSLEDAAKVVALRSKAIRAIAGDGGMASVALPADVVAARLPGSLGVAAVNGATSTVVSGDAGELRAFVAALEAEGVRAKLVPVDYASHSPHVERIRDELLTALADIEPRASSVAFYSTVTGGLLDTTGLDAGYWYRNLRQTVLFDRTARVLLADGHRVFVESSPHPVLVPGLRETLDEAEPPAVALGTLRRDDGGLDRFRTALGEAHAHGVEVDWSAVFGTGRPAPVDLPTYPFARERYWLDAPARTGDRAGGTPVDHAVLTAATELADGRTTLLTGRITPRSHPWVTGHTVAGTPLFPGTGHLDLVLAAADRLGRGRVEELVLHAPLAVTGPVLFQVIAADDEVTVHARTDTSGWVHHATARLAEAEGDDEPGLTWPPEGEPLDLTGFDEALAATGVGYGGGYLGLRAVWRDGDDLHAEVVAPDGLDVAGHGLHPVLLDAAVRPVVAAALARGEREVRLPFSWSGVELHATGATTLRVRLSGGALRVEDPTGAPVLTAEAVTTRPVDLADLVTAPAPRRAEGVERQVVERKAASGASPLAGRLAGRSEEDQRRVLVELVRAQAAAVLKHSSPAAIASGQAFKELGFDSLTSVELRNRLAAATGVKLPATVVFDHPTPAGLAEFLRAGLTGAGAVATAGRARRSDEPIAIVAMACRYPGGVTTPEELWDLLARGGDAIGPFPTNRGWDLDGLVGDDPERAGTVYARGGGFLHDADLFDPAFFGISPREALATDPQQRLLLEVAWEAVERAGIDATSLRGSRTGVFAGVNLGDYGARLHSGAPAEFEGYLGTGNAASVVSGRVSYALGLEGPAVTVDTACSSSIVALHLAAQALRNGECDLALAGGVTVMASPYLLLDFSRQRGLSPDGRCRAFAEGADGTGFAEGAGILLVERLSDARRNGHPVLAVLRGSAVNQDGASNGLTAPNGPSQQRVIRAALANAGLKPADVDAVEAHGTGTRLGDPIEAQALLATYGQDRAEPLRLGSLKSNIGHAQAAAAVGGVIKMVLALQHGELPRTLHVDEPSARVDWSAGAISLLTEPAPWRPGDRPRRAGVSAFGISGTNAHVIIEEAPRVAPAPAPGSTTGGVVPLVLSARSADALRAQAARLRDRLADGDLDLAGVGHALATTRAVFEHRAAVVAADRETAVRALSDLVDGVTSADVVVGTAGEHAGPVFVYPGQGSQWVGMARELFRDSPVFREALLACAAALAPHTDWSLVDVVEGAPGAPPFDRVDVVQPALFAVMVSLTRLWESFGVRPAAVVGHSQGEIAAAHVAGALSLEDAAKVVALRSKAIRAIAGDGGMASIPLPADEVAARLPGSLGVAAVNGPATTVVSGDAEDLRLLVEQYVAEGVRAKLVPVDYASHSPHVERIRDEVLTALADLAPRRPELPFRSTVTDAFVEDEPLDAGYWYRNLRQTVHFGPAVAALAEAGHRVFVESSAHPVLTFGVQEALDEVGGVAVGSLRRDDGGWPRFLTSLATAHTRGAAVRWAAAFTAGRPRTDLPTYPFQRERYWLDPAPSTDPAGLGLAAADHPLLGAAVPLADGDVVLTGRLSTRTHPWLADHVVAGTALLPGTAFVELAVRAGDEVGAARLEELVLRAPLPLPARDAVEVQVRVTGGREVTIHSRRADGPWTLHATGVLGTEPVAPARLPAWPAALDADLTDLRARLDAAGLRYGPAFAGLTAARVSGDDVLAEVRAPGELDVSGFAVHPALLDAVVQAAGLTPLDAGLPFSWTGVSVHATGATAVRAHVRRTGPDAVSLTLADPTGAPVLTAESLTIRPVAAEELAALASGAGDATYDLTWPTTTPADAAPAALTLLDGDGELVDLLRPLARVVPDPEPADHLVLAVGGGTGARAAHEATARVLDVLRRWSADDRLAGTRLVVVTRDAVAAAPGDHVTDLGAAAVWGLVRSAQAEHPGRITLVDVDDPALLPVAVAGGEPQVAVRSGALRVPRLARPSGALAADGEPWRLDVTAQGTLDHLALVPARDAAAALEPAQVRVAVRAAGLNFRDVLYALGMYPGEARIGSEGAGVVVEVGSAVTDLRPGDRVFGLFPGSAGPLAVTERDLVARTPRGWSHAEAAVVPAVWLTAYHALVDLARVRPGESILVHAATGGVGFAAVQLARHLGLEVFGTASPAKQGVLRAQGLPADHVASSRTTDFADAFLAATGGRGVDVVLNSLTGEFIDASLRLLPRGGRFVEMGKADLRDAATLPPGVTYRAFELLDAGHARIAEMLAAVVDLFERGAARPTPVTAWDVRRAPEAFRHLGQARHVGKVLLTVPTALDPARTALVTGGTGTLGGLVARRLVTHHGARDLLLVSRRGPDAPGAAELVAELTGLGASVRVVAADVADRDALDALLAGVELTAVVHAAGVLDDGVLASLTPDRLAAVLRPKVDAAWALHEATRGHDLAAFVLFSSAAGVFGGAGQAAYAAANAFLDGLAAHRRSHGLVATSVAWGLWERASGMTDHLGAADRARLARGGLVPLPTGQALALFDEAVRADRAAFVATGLAPGGGEVPVVLRDLVGRPVARPTAGGAVERASLAQRLAGLPDEQRELVVLDLVRSHAAVVLGHRGRDAVEADRAFKELGFDSLTAVELRNRLTADTGLGLSPTAVFDFPTPAALARHLVDGLGPVTAAGDHVAALDRLEEALAAAGSEEVRAEVGARLAELAARWAPGRPLESASTEEIFDLIDTELGRLSEH</sequence>
<dbReference type="Pfam" id="PF02801">
    <property type="entry name" value="Ketoacyl-synt_C"/>
    <property type="match status" value="2"/>
</dbReference>
<dbReference type="Pfam" id="PF00550">
    <property type="entry name" value="PP-binding"/>
    <property type="match status" value="2"/>
</dbReference>
<dbReference type="InterPro" id="IPR050091">
    <property type="entry name" value="PKS_NRPS_Biosynth_Enz"/>
</dbReference>
<feature type="domain" description="Ketosynthase family 3 (KS3)" evidence="16">
    <location>
        <begin position="33"/>
        <end position="458"/>
    </location>
</feature>
<evidence type="ECO:0000313" key="18">
    <source>
        <dbReference type="EMBL" id="QFZ19215.1"/>
    </source>
</evidence>
<dbReference type="InterPro" id="IPR013154">
    <property type="entry name" value="ADH-like_N"/>
</dbReference>
<dbReference type="InterPro" id="IPR009081">
    <property type="entry name" value="PP-bd_ACP"/>
</dbReference>
<dbReference type="SUPFAM" id="SSF52151">
    <property type="entry name" value="FabD/lysophospholipase-like"/>
    <property type="match status" value="2"/>
</dbReference>
<dbReference type="InterPro" id="IPR049551">
    <property type="entry name" value="PKS_DH_C"/>
</dbReference>
<dbReference type="SMART" id="SM00827">
    <property type="entry name" value="PKS_AT"/>
    <property type="match status" value="2"/>
</dbReference>
<dbReference type="SUPFAM" id="SSF55048">
    <property type="entry name" value="Probable ACP-binding domain of malonyl-CoA ACP transacylase"/>
    <property type="match status" value="2"/>
</dbReference>
<dbReference type="CDD" id="cd05195">
    <property type="entry name" value="enoyl_red"/>
    <property type="match status" value="1"/>
</dbReference>
<dbReference type="OrthoDB" id="9778690at2"/>
<evidence type="ECO:0000256" key="14">
    <source>
        <dbReference type="PROSITE-ProRule" id="PRU01363"/>
    </source>
</evidence>
<dbReference type="InterPro" id="IPR057326">
    <property type="entry name" value="KR_dom"/>
</dbReference>
<keyword evidence="19" id="KW-1185">Reference proteome</keyword>
<dbReference type="InterPro" id="IPR020841">
    <property type="entry name" value="PKS_Beta-ketoAc_synthase_dom"/>
</dbReference>
<dbReference type="InterPro" id="IPR001227">
    <property type="entry name" value="Ac_transferase_dom_sf"/>
</dbReference>
<feature type="domain" description="Ketosynthase family 3 (KS3)" evidence="16">
    <location>
        <begin position="1306"/>
        <end position="1731"/>
    </location>
</feature>